<evidence type="ECO:0000256" key="6">
    <source>
        <dbReference type="ARBA" id="ARBA00023136"/>
    </source>
</evidence>
<feature type="transmembrane region" description="Helical" evidence="9">
    <location>
        <begin position="93"/>
        <end position="114"/>
    </location>
</feature>
<feature type="transmembrane region" description="Helical" evidence="9">
    <location>
        <begin position="350"/>
        <end position="377"/>
    </location>
</feature>
<dbReference type="SUPFAM" id="SSF81340">
    <property type="entry name" value="Clc chloride channel"/>
    <property type="match status" value="1"/>
</dbReference>
<evidence type="ECO:0000256" key="3">
    <source>
        <dbReference type="ARBA" id="ARBA00022692"/>
    </source>
</evidence>
<feature type="transmembrane region" description="Helical" evidence="9">
    <location>
        <begin position="285"/>
        <end position="308"/>
    </location>
</feature>
<feature type="region of interest" description="Disordered" evidence="8">
    <location>
        <begin position="423"/>
        <end position="442"/>
    </location>
</feature>
<feature type="transmembrane region" description="Helical" evidence="9">
    <location>
        <begin position="320"/>
        <end position="344"/>
    </location>
</feature>
<dbReference type="CDD" id="cd01031">
    <property type="entry name" value="EriC"/>
    <property type="match status" value="1"/>
</dbReference>
<evidence type="ECO:0000256" key="8">
    <source>
        <dbReference type="SAM" id="MobiDB-lite"/>
    </source>
</evidence>
<evidence type="ECO:0000256" key="2">
    <source>
        <dbReference type="ARBA" id="ARBA00022448"/>
    </source>
</evidence>
<dbReference type="PANTHER" id="PTHR45711">
    <property type="entry name" value="CHLORIDE CHANNEL PROTEIN"/>
    <property type="match status" value="1"/>
</dbReference>
<keyword evidence="6 9" id="KW-0472">Membrane</keyword>
<dbReference type="Proteomes" id="UP000269692">
    <property type="component" value="Unassembled WGS sequence"/>
</dbReference>
<evidence type="ECO:0000256" key="5">
    <source>
        <dbReference type="ARBA" id="ARBA00023065"/>
    </source>
</evidence>
<dbReference type="PANTHER" id="PTHR45711:SF6">
    <property type="entry name" value="CHLORIDE CHANNEL PROTEIN"/>
    <property type="match status" value="1"/>
</dbReference>
<evidence type="ECO:0000313" key="10">
    <source>
        <dbReference type="EMBL" id="RLP74458.1"/>
    </source>
</evidence>
<keyword evidence="7" id="KW-0868">Chloride</keyword>
<proteinExistence type="predicted"/>
<name>A0A3L7A3E4_9HYPH</name>
<evidence type="ECO:0000256" key="1">
    <source>
        <dbReference type="ARBA" id="ARBA00004141"/>
    </source>
</evidence>
<dbReference type="InterPro" id="IPR001807">
    <property type="entry name" value="ClC"/>
</dbReference>
<keyword evidence="4 9" id="KW-1133">Transmembrane helix</keyword>
<dbReference type="InterPro" id="IPR014743">
    <property type="entry name" value="Cl-channel_core"/>
</dbReference>
<feature type="transmembrane region" description="Helical" evidence="9">
    <location>
        <begin position="47"/>
        <end position="66"/>
    </location>
</feature>
<organism evidence="10 11">
    <name type="scientific">Xanthobacter tagetidis</name>
    <dbReference type="NCBI Taxonomy" id="60216"/>
    <lineage>
        <taxon>Bacteria</taxon>
        <taxon>Pseudomonadati</taxon>
        <taxon>Pseudomonadota</taxon>
        <taxon>Alphaproteobacteria</taxon>
        <taxon>Hyphomicrobiales</taxon>
        <taxon>Xanthobacteraceae</taxon>
        <taxon>Xanthobacter</taxon>
    </lineage>
</organism>
<evidence type="ECO:0000313" key="11">
    <source>
        <dbReference type="Proteomes" id="UP000269692"/>
    </source>
</evidence>
<keyword evidence="3 9" id="KW-0812">Transmembrane</keyword>
<dbReference type="EMBL" id="RCTF01000019">
    <property type="protein sequence ID" value="RLP74458.1"/>
    <property type="molecule type" value="Genomic_DNA"/>
</dbReference>
<reference evidence="10 11" key="1">
    <citation type="submission" date="2018-10" db="EMBL/GenBank/DDBJ databases">
        <title>Xanthobacter tagetidis genome sequencing and assembly.</title>
        <authorList>
            <person name="Maclea K.S."/>
            <person name="Goen A.E."/>
            <person name="Fatima S.A."/>
        </authorList>
    </citation>
    <scope>NUCLEOTIDE SEQUENCE [LARGE SCALE GENOMIC DNA]</scope>
    <source>
        <strain evidence="10 11">ATCC 700314</strain>
    </source>
</reference>
<keyword evidence="2" id="KW-0813">Transport</keyword>
<dbReference type="OrthoDB" id="9767361at2"/>
<feature type="transmembrane region" description="Helical" evidence="9">
    <location>
        <begin position="254"/>
        <end position="273"/>
    </location>
</feature>
<sequence>MFYLVAIGVGAITGVLGTALHLGVDRALQWPGLLRDHLGPGVDQAQFLLLSGLIAAVLVLVSVWMVRTFAPEAGGSGVQEIEGAMEGLRTVRWWRVLPVKFFGGFLSLGSGLVLGREGPTIHMGASVAQAASEGLKLPTRENRGLLAAGAAAGLAAAFSAPLASILFVIEETRRQFPYGLKTYTGVMLASVTSGIVTQAIAGPRPFMAMTVPAMPLEFLPAFVLLGVVLGFLGVAFNRCLVWSMDLARGIGLRTSFYLVPAVVGFAVGVLLVLRPEATMGGETLAVLLVAENLPLATMAVIVLIRFAMTMASYSTGVPGGIFAPILAMATAFGLLFALCLELALPLPPGAAAALAVAAMGGLFSATIRAPLVGVVLLAELTGAYTVLVPVLLTCLFANFVADWLGGRPIYEVLLERTLRLDGQSRAPSPSAAEPQIGGWDQR</sequence>
<evidence type="ECO:0000256" key="4">
    <source>
        <dbReference type="ARBA" id="ARBA00022989"/>
    </source>
</evidence>
<dbReference type="AlphaFoldDB" id="A0A3L7A3E4"/>
<gene>
    <name evidence="10" type="primary">clcA</name>
    <name evidence="10" type="ORF">D9R14_18655</name>
</gene>
<accession>A0A3L7A3E4</accession>
<protein>
    <submittedName>
        <fullName evidence="10">H(+)/Cl(-) exchange transporter ClcA</fullName>
    </submittedName>
</protein>
<evidence type="ECO:0000256" key="7">
    <source>
        <dbReference type="ARBA" id="ARBA00023214"/>
    </source>
</evidence>
<feature type="transmembrane region" description="Helical" evidence="9">
    <location>
        <begin position="145"/>
        <end position="168"/>
    </location>
</feature>
<dbReference type="GO" id="GO:0005886">
    <property type="term" value="C:plasma membrane"/>
    <property type="evidence" value="ECO:0007669"/>
    <property type="project" value="TreeGrafter"/>
</dbReference>
<keyword evidence="5" id="KW-0406">Ion transport</keyword>
<evidence type="ECO:0000256" key="9">
    <source>
        <dbReference type="SAM" id="Phobius"/>
    </source>
</evidence>
<feature type="transmembrane region" description="Helical" evidence="9">
    <location>
        <begin position="180"/>
        <end position="201"/>
    </location>
</feature>
<keyword evidence="11" id="KW-1185">Reference proteome</keyword>
<comment type="caution">
    <text evidence="10">The sequence shown here is derived from an EMBL/GenBank/DDBJ whole genome shotgun (WGS) entry which is preliminary data.</text>
</comment>
<feature type="transmembrane region" description="Helical" evidence="9">
    <location>
        <begin position="221"/>
        <end position="242"/>
    </location>
</feature>
<dbReference type="GO" id="GO:0005247">
    <property type="term" value="F:voltage-gated chloride channel activity"/>
    <property type="evidence" value="ECO:0007669"/>
    <property type="project" value="TreeGrafter"/>
</dbReference>
<dbReference type="Pfam" id="PF00654">
    <property type="entry name" value="Voltage_CLC"/>
    <property type="match status" value="1"/>
</dbReference>
<dbReference type="Gene3D" id="1.10.3080.10">
    <property type="entry name" value="Clc chloride channel"/>
    <property type="match status" value="1"/>
</dbReference>
<dbReference type="PRINTS" id="PR00762">
    <property type="entry name" value="CLCHANNEL"/>
</dbReference>
<comment type="subcellular location">
    <subcellularLocation>
        <location evidence="1">Membrane</location>
        <topology evidence="1">Multi-pass membrane protein</topology>
    </subcellularLocation>
</comment>
<dbReference type="NCBIfam" id="NF003640">
    <property type="entry name" value="PRK05277.1"/>
    <property type="match status" value="1"/>
</dbReference>